<dbReference type="PATRIC" id="fig|446692.3.peg.1831"/>
<sequence>MIWKDSELSATNIQHHCSNLDEDDMYFYSPINPKSAYFNKGDEVILLGNQSDNWQFSDFYRAAIERTDGNGNITVINIEKLSLLVGEIQKDVNFKSGIQVSIHTNSTTLPANYIWEISPVRK</sequence>
<dbReference type="KEGG" id="asz:ASN_1787"/>
<dbReference type="Proteomes" id="UP000056109">
    <property type="component" value="Chromosome I"/>
</dbReference>
<dbReference type="EMBL" id="LN606600">
    <property type="protein sequence ID" value="CEF41122.1"/>
    <property type="molecule type" value="Genomic_DNA"/>
</dbReference>
<accession>A0A0U5B9T4</accession>
<gene>
    <name evidence="1" type="ORF">ASN_1787</name>
</gene>
<evidence type="ECO:0000313" key="1">
    <source>
        <dbReference type="EMBL" id="CEF41122.1"/>
    </source>
</evidence>
<organism evidence="1 2">
    <name type="scientific">Acetobacter senegalensis</name>
    <dbReference type="NCBI Taxonomy" id="446692"/>
    <lineage>
        <taxon>Bacteria</taxon>
        <taxon>Pseudomonadati</taxon>
        <taxon>Pseudomonadota</taxon>
        <taxon>Alphaproteobacteria</taxon>
        <taxon>Acetobacterales</taxon>
        <taxon>Acetobacteraceae</taxon>
        <taxon>Acetobacter</taxon>
    </lineage>
</organism>
<reference evidence="2" key="1">
    <citation type="submission" date="2014-09" db="EMBL/GenBank/DDBJ databases">
        <authorList>
            <person name="Illeghems K.G."/>
        </authorList>
    </citation>
    <scope>NUCLEOTIDE SEQUENCE [LARGE SCALE GENOMIC DNA]</scope>
    <source>
        <strain evidence="2">108B</strain>
    </source>
</reference>
<name>A0A0U5B9T4_9PROT</name>
<proteinExistence type="predicted"/>
<evidence type="ECO:0000313" key="2">
    <source>
        <dbReference type="Proteomes" id="UP000056109"/>
    </source>
</evidence>
<keyword evidence="2" id="KW-1185">Reference proteome</keyword>
<protein>
    <submittedName>
        <fullName evidence="1">Uncharacterized protein</fullName>
    </submittedName>
</protein>
<dbReference type="AlphaFoldDB" id="A0A0U5B9T4"/>